<evidence type="ECO:0000313" key="3">
    <source>
        <dbReference type="Proteomes" id="UP001149163"/>
    </source>
</evidence>
<feature type="signal peptide" evidence="1">
    <location>
        <begin position="1"/>
        <end position="17"/>
    </location>
</feature>
<proteinExistence type="predicted"/>
<organism evidence="2 3">
    <name type="scientific">Penicillium canariense</name>
    <dbReference type="NCBI Taxonomy" id="189055"/>
    <lineage>
        <taxon>Eukaryota</taxon>
        <taxon>Fungi</taxon>
        <taxon>Dikarya</taxon>
        <taxon>Ascomycota</taxon>
        <taxon>Pezizomycotina</taxon>
        <taxon>Eurotiomycetes</taxon>
        <taxon>Eurotiomycetidae</taxon>
        <taxon>Eurotiales</taxon>
        <taxon>Aspergillaceae</taxon>
        <taxon>Penicillium</taxon>
    </lineage>
</organism>
<name>A0A9W9LJ00_9EURO</name>
<evidence type="ECO:0008006" key="4">
    <source>
        <dbReference type="Google" id="ProtNLM"/>
    </source>
</evidence>
<keyword evidence="3" id="KW-1185">Reference proteome</keyword>
<dbReference type="GeneID" id="81429730"/>
<comment type="caution">
    <text evidence="2">The sequence shown here is derived from an EMBL/GenBank/DDBJ whole genome shotgun (WGS) entry which is preliminary data.</text>
</comment>
<dbReference type="OrthoDB" id="3565477at2759"/>
<evidence type="ECO:0000256" key="1">
    <source>
        <dbReference type="SAM" id="SignalP"/>
    </source>
</evidence>
<reference evidence="2" key="2">
    <citation type="journal article" date="2023" name="IMA Fungus">
        <title>Comparative genomic study of the Penicillium genus elucidates a diverse pangenome and 15 lateral gene transfer events.</title>
        <authorList>
            <person name="Petersen C."/>
            <person name="Sorensen T."/>
            <person name="Nielsen M.R."/>
            <person name="Sondergaard T.E."/>
            <person name="Sorensen J.L."/>
            <person name="Fitzpatrick D.A."/>
            <person name="Frisvad J.C."/>
            <person name="Nielsen K.L."/>
        </authorList>
    </citation>
    <scope>NUCLEOTIDE SEQUENCE</scope>
    <source>
        <strain evidence="2">IBT 26290</strain>
    </source>
</reference>
<dbReference type="RefSeq" id="XP_056540319.1">
    <property type="nucleotide sequence ID" value="XM_056690554.1"/>
</dbReference>
<evidence type="ECO:0000313" key="2">
    <source>
        <dbReference type="EMBL" id="KAJ5157330.1"/>
    </source>
</evidence>
<keyword evidence="1" id="KW-0732">Signal</keyword>
<accession>A0A9W9LJ00</accession>
<dbReference type="EMBL" id="JAPQKN010000006">
    <property type="protein sequence ID" value="KAJ5157330.1"/>
    <property type="molecule type" value="Genomic_DNA"/>
</dbReference>
<reference evidence="2" key="1">
    <citation type="submission" date="2022-11" db="EMBL/GenBank/DDBJ databases">
        <authorList>
            <person name="Petersen C."/>
        </authorList>
    </citation>
    <scope>NUCLEOTIDE SEQUENCE</scope>
    <source>
        <strain evidence="2">IBT 26290</strain>
    </source>
</reference>
<dbReference type="Proteomes" id="UP001149163">
    <property type="component" value="Unassembled WGS sequence"/>
</dbReference>
<gene>
    <name evidence="2" type="ORF">N7482_008430</name>
</gene>
<feature type="chain" id="PRO_5040793591" description="GPI anchored serine-rich protein" evidence="1">
    <location>
        <begin position="18"/>
        <end position="175"/>
    </location>
</feature>
<sequence>MRFTAVTIAFLAGLAAALPGAESTVTEVEEVTITSCAPTVTDCPARQTGVGATGSPAPIMTTAPGGAMPSGSWSSAPAPIPSSVAPVPAGPSVTVVPVVHTTCAAVTSWSTVVVPTASSPVGGTGGVPHVPSSVPVASGTASATPSATPAFNGAGALSGSVGFAGLAAAAAFFLA</sequence>
<dbReference type="AlphaFoldDB" id="A0A9W9LJ00"/>
<protein>
    <recommendedName>
        <fullName evidence="4">GPI anchored serine-rich protein</fullName>
    </recommendedName>
</protein>